<dbReference type="RefSeq" id="WP_130557627.1">
    <property type="nucleotide sequence ID" value="NZ_AP028947.1"/>
</dbReference>
<evidence type="ECO:0000256" key="1">
    <source>
        <dbReference type="ARBA" id="ARBA00023125"/>
    </source>
</evidence>
<dbReference type="PANTHER" id="PTHR10302">
    <property type="entry name" value="SINGLE-STRANDED DNA-BINDING PROTEIN"/>
    <property type="match status" value="1"/>
</dbReference>
<keyword evidence="2" id="KW-0227">DNA damage</keyword>
<sequence>MASVNKVILVGNLGKDPDVRYLPDGGAVVNLALATSSNWKDKNTGEKREETEWHRVVIYGRLAEIAGEYCKKGRSVYIEGRLKTRKWQDQSGVDKYTTEIIADQMQLLGGRDGGGGGSSMGGGDDFDQSPAPSRSSGGNSGGGSSMRSSAPAPQRSAPQSVADLDDDIPF</sequence>
<dbReference type="AlphaFoldDB" id="A0AA86J0I7"/>
<dbReference type="PANTHER" id="PTHR10302:SF27">
    <property type="entry name" value="SINGLE-STRANDED DNA-BINDING PROTEIN"/>
    <property type="match status" value="1"/>
</dbReference>
<dbReference type="Proteomes" id="UP001329151">
    <property type="component" value="Chromosome"/>
</dbReference>
<evidence type="ECO:0000256" key="3">
    <source>
        <dbReference type="RuleBase" id="RU000524"/>
    </source>
</evidence>
<dbReference type="InterPro" id="IPR012340">
    <property type="entry name" value="NA-bd_OB-fold"/>
</dbReference>
<dbReference type="NCBIfam" id="TIGR00621">
    <property type="entry name" value="ssb"/>
    <property type="match status" value="1"/>
</dbReference>
<keyword evidence="1 2" id="KW-0238">DNA-binding</keyword>
<dbReference type="GO" id="GO:0009295">
    <property type="term" value="C:nucleoid"/>
    <property type="evidence" value="ECO:0007669"/>
    <property type="project" value="TreeGrafter"/>
</dbReference>
<keyword evidence="2" id="KW-0233">DNA recombination</keyword>
<dbReference type="Pfam" id="PF00436">
    <property type="entry name" value="SSB"/>
    <property type="match status" value="1"/>
</dbReference>
<feature type="compositionally biased region" description="Gly residues" evidence="4">
    <location>
        <begin position="110"/>
        <end position="123"/>
    </location>
</feature>
<reference evidence="5 6" key="1">
    <citation type="submission" date="2023-10" db="EMBL/GenBank/DDBJ databases">
        <title>Complete Genome Sequence of Limnobacter thiooxidans CS-K2T, Isolated from freshwater lake sediments in Bavaria, Germany.</title>
        <authorList>
            <person name="Naruki M."/>
            <person name="Watanabe A."/>
            <person name="Warashina T."/>
            <person name="Morita T."/>
            <person name="Arakawa K."/>
        </authorList>
    </citation>
    <scope>NUCLEOTIDE SEQUENCE [LARGE SCALE GENOMIC DNA]</scope>
    <source>
        <strain evidence="5 6">CS-K2</strain>
    </source>
</reference>
<dbReference type="GO" id="GO:0006281">
    <property type="term" value="P:DNA repair"/>
    <property type="evidence" value="ECO:0007669"/>
    <property type="project" value="UniProtKB-UniRule"/>
</dbReference>
<proteinExistence type="inferred from homology"/>
<feature type="DNA-binding region" evidence="2">
    <location>
        <begin position="53"/>
        <end position="59"/>
    </location>
</feature>
<protein>
    <recommendedName>
        <fullName evidence="2 3">Single-stranded DNA-binding protein</fullName>
        <shortName evidence="2">SSB</shortName>
    </recommendedName>
</protein>
<dbReference type="CDD" id="cd04496">
    <property type="entry name" value="SSB_OBF"/>
    <property type="match status" value="1"/>
</dbReference>
<comment type="function">
    <text evidence="2">Plays an important role in DNA replication, recombination and repair. Binds to ssDNA and to an array of partner proteins to recruit them to their sites of action during DNA metabolism.</text>
</comment>
<evidence type="ECO:0000256" key="2">
    <source>
        <dbReference type="HAMAP-Rule" id="MF_00984"/>
    </source>
</evidence>
<dbReference type="HAMAP" id="MF_00984">
    <property type="entry name" value="SSB"/>
    <property type="match status" value="1"/>
</dbReference>
<feature type="short sequence motif" description="Important for interaction with partner proteins" evidence="2">
    <location>
        <begin position="165"/>
        <end position="170"/>
    </location>
</feature>
<dbReference type="Gene3D" id="2.40.50.140">
    <property type="entry name" value="Nucleic acid-binding proteins"/>
    <property type="match status" value="1"/>
</dbReference>
<gene>
    <name evidence="5" type="primary">ssb</name>
    <name evidence="5" type="ORF">RGQ30_27750</name>
</gene>
<accession>A0AA86J0I7</accession>
<dbReference type="SUPFAM" id="SSF50249">
    <property type="entry name" value="Nucleic acid-binding proteins"/>
    <property type="match status" value="1"/>
</dbReference>
<evidence type="ECO:0000256" key="4">
    <source>
        <dbReference type="SAM" id="MobiDB-lite"/>
    </source>
</evidence>
<evidence type="ECO:0000313" key="6">
    <source>
        <dbReference type="Proteomes" id="UP001329151"/>
    </source>
</evidence>
<dbReference type="PROSITE" id="PS50935">
    <property type="entry name" value="SSB"/>
    <property type="match status" value="1"/>
</dbReference>
<dbReference type="GO" id="GO:0006310">
    <property type="term" value="P:DNA recombination"/>
    <property type="evidence" value="ECO:0007669"/>
    <property type="project" value="UniProtKB-UniRule"/>
</dbReference>
<feature type="region of interest" description="Disordered" evidence="4">
    <location>
        <begin position="107"/>
        <end position="170"/>
    </location>
</feature>
<dbReference type="InterPro" id="IPR000424">
    <property type="entry name" value="Primosome_PriB/ssb"/>
</dbReference>
<evidence type="ECO:0000313" key="5">
    <source>
        <dbReference type="EMBL" id="BET27274.1"/>
    </source>
</evidence>
<dbReference type="KEGG" id="lto:RGQ30_27750"/>
<dbReference type="InterPro" id="IPR011344">
    <property type="entry name" value="ssDNA-bd"/>
</dbReference>
<keyword evidence="2" id="KW-0235">DNA replication</keyword>
<dbReference type="GO" id="GO:0003697">
    <property type="term" value="F:single-stranded DNA binding"/>
    <property type="evidence" value="ECO:0007669"/>
    <property type="project" value="UniProtKB-UniRule"/>
</dbReference>
<keyword evidence="2" id="KW-0234">DNA repair</keyword>
<dbReference type="GO" id="GO:0006260">
    <property type="term" value="P:DNA replication"/>
    <property type="evidence" value="ECO:0007669"/>
    <property type="project" value="UniProtKB-UniRule"/>
</dbReference>
<name>A0AA86J0I7_9BURK</name>
<comment type="subunit">
    <text evidence="2">Homotetramer.</text>
</comment>
<dbReference type="EMBL" id="AP028947">
    <property type="protein sequence ID" value="BET27274.1"/>
    <property type="molecule type" value="Genomic_DNA"/>
</dbReference>
<keyword evidence="6" id="KW-1185">Reference proteome</keyword>
<organism evidence="5 6">
    <name type="scientific">Limnobacter thiooxidans</name>
    <dbReference type="NCBI Taxonomy" id="131080"/>
    <lineage>
        <taxon>Bacteria</taxon>
        <taxon>Pseudomonadati</taxon>
        <taxon>Pseudomonadota</taxon>
        <taxon>Betaproteobacteria</taxon>
        <taxon>Burkholderiales</taxon>
        <taxon>Burkholderiaceae</taxon>
        <taxon>Limnobacter</taxon>
    </lineage>
</organism>